<proteinExistence type="predicted"/>
<name>A0A8D9G034_BRACM</name>
<accession>A0A8D9G034</accession>
<evidence type="ECO:0000313" key="1">
    <source>
        <dbReference type="EMBL" id="CAG7864375.1"/>
    </source>
</evidence>
<dbReference type="InterPro" id="IPR036691">
    <property type="entry name" value="Endo/exonu/phosph_ase_sf"/>
</dbReference>
<dbReference type="Gramene" id="A09p48420.2_BraZ1">
    <property type="protein sequence ID" value="A09p48420.2_BraZ1.CDS"/>
    <property type="gene ID" value="A09g48420.2_BraZ1"/>
</dbReference>
<dbReference type="AlphaFoldDB" id="A0A8D9G034"/>
<dbReference type="SUPFAM" id="SSF56219">
    <property type="entry name" value="DNase I-like"/>
    <property type="match status" value="1"/>
</dbReference>
<protein>
    <recommendedName>
        <fullName evidence="3">Endonuclease/exonuclease/phosphatase domain-containing protein</fullName>
    </recommendedName>
</protein>
<organism evidence="1 2">
    <name type="scientific">Brassica campestris</name>
    <name type="common">Field mustard</name>
    <dbReference type="NCBI Taxonomy" id="3711"/>
    <lineage>
        <taxon>Eukaryota</taxon>
        <taxon>Viridiplantae</taxon>
        <taxon>Streptophyta</taxon>
        <taxon>Embryophyta</taxon>
        <taxon>Tracheophyta</taxon>
        <taxon>Spermatophyta</taxon>
        <taxon>Magnoliopsida</taxon>
        <taxon>eudicotyledons</taxon>
        <taxon>Gunneridae</taxon>
        <taxon>Pentapetalae</taxon>
        <taxon>rosids</taxon>
        <taxon>malvids</taxon>
        <taxon>Brassicales</taxon>
        <taxon>Brassicaceae</taxon>
        <taxon>Brassiceae</taxon>
        <taxon>Brassica</taxon>
    </lineage>
</organism>
<evidence type="ECO:0000313" key="2">
    <source>
        <dbReference type="Proteomes" id="UP000694005"/>
    </source>
</evidence>
<reference evidence="1 2" key="1">
    <citation type="submission" date="2021-07" db="EMBL/GenBank/DDBJ databases">
        <authorList>
            <consortium name="Genoscope - CEA"/>
            <person name="William W."/>
        </authorList>
    </citation>
    <scope>NUCLEOTIDE SEQUENCE [LARGE SCALE GENOMIC DNA]</scope>
</reference>
<dbReference type="EMBL" id="LS974625">
    <property type="protein sequence ID" value="CAG7864375.1"/>
    <property type="molecule type" value="Genomic_DNA"/>
</dbReference>
<gene>
    <name evidence="1" type="ORF">BRAPAZ1V2_A09P48420.2</name>
</gene>
<dbReference type="Gene3D" id="3.60.10.10">
    <property type="entry name" value="Endonuclease/exonuclease/phosphatase"/>
    <property type="match status" value="1"/>
</dbReference>
<evidence type="ECO:0008006" key="3">
    <source>
        <dbReference type="Google" id="ProtNLM"/>
    </source>
</evidence>
<dbReference type="Proteomes" id="UP000694005">
    <property type="component" value="Chromosome A09"/>
</dbReference>
<sequence>MQGTTKKTSGRKVQENNHTRCMNAAMPTWNSLTNYEFHHLGRIWFCWSNDVIVTKLHMSAQVITCAIQIPSTGEQFICSAIYAFNTVGERMTLWEELRGTKAAYRHLKLPWIILGDFNATLSSSEHSRAMDYER</sequence>